<feature type="region of interest" description="Disordered" evidence="3">
    <location>
        <begin position="1"/>
        <end position="31"/>
    </location>
</feature>
<gene>
    <name evidence="5" type="ORF">FCC1311_048052</name>
</gene>
<dbReference type="OrthoDB" id="204058at2759"/>
<dbReference type="PANTHER" id="PTHR43691">
    <property type="entry name" value="URIDINE PHOSPHORYLASE"/>
    <property type="match status" value="1"/>
</dbReference>
<proteinExistence type="inferred from homology"/>
<dbReference type="InterPro" id="IPR010059">
    <property type="entry name" value="Uridine_phosphorylase_euk"/>
</dbReference>
<accession>A0A2R5GIV2</accession>
<feature type="compositionally biased region" description="Basic and acidic residues" evidence="3">
    <location>
        <begin position="1"/>
        <end position="14"/>
    </location>
</feature>
<dbReference type="GO" id="GO:0006218">
    <property type="term" value="P:uridine catabolic process"/>
    <property type="evidence" value="ECO:0007669"/>
    <property type="project" value="TreeGrafter"/>
</dbReference>
<sequence length="354" mass="38875">MQEKSEDLRSDGGDSGRQTPVILKRGHSSGDMGTDYYAICDEAQVGASPRPPPLLRPIAKRAKVAQDTETDTSIRLPRHEQHRKDAKKVKFAPVLYHIGLTDERAREVFADVRFIVMGGTVERMGRFATALQKKIGTKATRVSSTSRFTLYKVGPVIVVNHGMGAPSVSILVNELVMALRMACVPCNEVEAFRIGTSGGIGVEPGKVVVSAEVLNEKLEPFHEVIELGKEKKYPTGVSQEIVTALDELDDVIVGKTMSANCFYSNQGRLDGAFVDFTYEDKMAFLERLQHAGVKNIEMEAVCFSAWMHRAGIKACIVCMPLVDRLQGEVPAIVDNPHLSSDIVINYILSKTKKA</sequence>
<evidence type="ECO:0000259" key="4">
    <source>
        <dbReference type="Pfam" id="PF01048"/>
    </source>
</evidence>
<evidence type="ECO:0000313" key="5">
    <source>
        <dbReference type="EMBL" id="GBG28583.1"/>
    </source>
</evidence>
<evidence type="ECO:0000256" key="2">
    <source>
        <dbReference type="PIRSR" id="PIRSR610059-50"/>
    </source>
</evidence>
<dbReference type="GO" id="GO:0005829">
    <property type="term" value="C:cytosol"/>
    <property type="evidence" value="ECO:0007669"/>
    <property type="project" value="TreeGrafter"/>
</dbReference>
<dbReference type="NCBIfam" id="TIGR01719">
    <property type="entry name" value="euk_UDPppase"/>
    <property type="match status" value="1"/>
</dbReference>
<comment type="similarity">
    <text evidence="1">Belongs to the PNP/UDP phosphorylase family.</text>
</comment>
<dbReference type="Gene3D" id="3.40.50.1580">
    <property type="entry name" value="Nucleoside phosphorylase domain"/>
    <property type="match status" value="1"/>
</dbReference>
<dbReference type="SUPFAM" id="SSF53167">
    <property type="entry name" value="Purine and uridine phosphorylases"/>
    <property type="match status" value="1"/>
</dbReference>
<keyword evidence="6" id="KW-1185">Reference proteome</keyword>
<dbReference type="GO" id="GO:0009166">
    <property type="term" value="P:nucleotide catabolic process"/>
    <property type="evidence" value="ECO:0007669"/>
    <property type="project" value="InterPro"/>
</dbReference>
<organism evidence="5 6">
    <name type="scientific">Hondaea fermentalgiana</name>
    <dbReference type="NCBI Taxonomy" id="2315210"/>
    <lineage>
        <taxon>Eukaryota</taxon>
        <taxon>Sar</taxon>
        <taxon>Stramenopiles</taxon>
        <taxon>Bigyra</taxon>
        <taxon>Labyrinthulomycetes</taxon>
        <taxon>Thraustochytrida</taxon>
        <taxon>Thraustochytriidae</taxon>
        <taxon>Hondaea</taxon>
    </lineage>
</organism>
<comment type="caution">
    <text evidence="5">The sequence shown here is derived from an EMBL/GenBank/DDBJ whole genome shotgun (WGS) entry which is preliminary data.</text>
</comment>
<dbReference type="GO" id="GO:0004850">
    <property type="term" value="F:uridine phosphorylase activity"/>
    <property type="evidence" value="ECO:0007669"/>
    <property type="project" value="InterPro"/>
</dbReference>
<name>A0A2R5GIV2_9STRA</name>
<dbReference type="EMBL" id="BEYU01000044">
    <property type="protein sequence ID" value="GBG28583.1"/>
    <property type="molecule type" value="Genomic_DNA"/>
</dbReference>
<dbReference type="Pfam" id="PF01048">
    <property type="entry name" value="PNP_UDP_1"/>
    <property type="match status" value="1"/>
</dbReference>
<feature type="binding site" evidence="2">
    <location>
        <position position="147"/>
    </location>
    <ligand>
        <name>phosphate</name>
        <dbReference type="ChEBI" id="CHEBI:43474"/>
    </ligand>
</feature>
<evidence type="ECO:0000256" key="1">
    <source>
        <dbReference type="ARBA" id="ARBA00010456"/>
    </source>
</evidence>
<feature type="binding site" evidence="2">
    <location>
        <position position="266"/>
    </location>
    <ligand>
        <name>substrate</name>
    </ligand>
</feature>
<dbReference type="InterPro" id="IPR000845">
    <property type="entry name" value="Nucleoside_phosphorylase_d"/>
</dbReference>
<feature type="binding site" evidence="2">
    <location>
        <position position="268"/>
    </location>
    <ligand>
        <name>substrate</name>
    </ligand>
</feature>
<protein>
    <submittedName>
        <fullName evidence="5">Uridine phosphorylase 1</fullName>
    </submittedName>
</protein>
<dbReference type="InParanoid" id="A0A2R5GIV2"/>
<dbReference type="AlphaFoldDB" id="A0A2R5GIV2"/>
<dbReference type="Proteomes" id="UP000241890">
    <property type="component" value="Unassembled WGS sequence"/>
</dbReference>
<evidence type="ECO:0000256" key="3">
    <source>
        <dbReference type="SAM" id="MobiDB-lite"/>
    </source>
</evidence>
<reference evidence="5 6" key="1">
    <citation type="submission" date="2017-12" db="EMBL/GenBank/DDBJ databases">
        <title>Sequencing, de novo assembly and annotation of complete genome of a new Thraustochytrid species, strain FCC1311.</title>
        <authorList>
            <person name="Sedici K."/>
            <person name="Godart F."/>
            <person name="Aiese Cigliano R."/>
            <person name="Sanseverino W."/>
            <person name="Barakat M."/>
            <person name="Ortet P."/>
            <person name="Marechal E."/>
            <person name="Cagnac O."/>
            <person name="Amato A."/>
        </authorList>
    </citation>
    <scope>NUCLEOTIDE SEQUENCE [LARGE SCALE GENOMIC DNA]</scope>
</reference>
<evidence type="ECO:0000313" key="6">
    <source>
        <dbReference type="Proteomes" id="UP000241890"/>
    </source>
</evidence>
<dbReference type="PANTHER" id="PTHR43691:SF11">
    <property type="entry name" value="FI09636P-RELATED"/>
    <property type="match status" value="1"/>
</dbReference>
<feature type="domain" description="Nucleoside phosphorylase" evidence="4">
    <location>
        <begin position="114"/>
        <end position="319"/>
    </location>
</feature>
<feature type="binding site" evidence="2">
    <location>
        <begin position="193"/>
        <end position="196"/>
    </location>
    <ligand>
        <name>phosphate</name>
        <dbReference type="ChEBI" id="CHEBI:43474"/>
    </ligand>
</feature>
<dbReference type="InterPro" id="IPR035994">
    <property type="entry name" value="Nucleoside_phosphorylase_sf"/>
</dbReference>